<evidence type="ECO:0000313" key="2">
    <source>
        <dbReference type="Proteomes" id="UP000005237"/>
    </source>
</evidence>
<dbReference type="AlphaFoldDB" id="A0A8R1EE95"/>
<organism evidence="1 2">
    <name type="scientific">Caenorhabditis japonica</name>
    <dbReference type="NCBI Taxonomy" id="281687"/>
    <lineage>
        <taxon>Eukaryota</taxon>
        <taxon>Metazoa</taxon>
        <taxon>Ecdysozoa</taxon>
        <taxon>Nematoda</taxon>
        <taxon>Chromadorea</taxon>
        <taxon>Rhabditida</taxon>
        <taxon>Rhabditina</taxon>
        <taxon>Rhabditomorpha</taxon>
        <taxon>Rhabditoidea</taxon>
        <taxon>Rhabditidae</taxon>
        <taxon>Peloderinae</taxon>
        <taxon>Caenorhabditis</taxon>
    </lineage>
</organism>
<name>A0A8R1EE95_CAEJA</name>
<dbReference type="EnsemblMetazoa" id="CJA33159.1">
    <property type="protein sequence ID" value="CJA33159.1"/>
    <property type="gene ID" value="WBGene00209006"/>
</dbReference>
<evidence type="ECO:0000313" key="1">
    <source>
        <dbReference type="EnsemblMetazoa" id="CJA33159.1"/>
    </source>
</evidence>
<sequence length="76" mass="8894">MACRCLRVDQLDAQVLDSEIRTITQDSVDDVVNNLPVWVSRIFERLRPELKVTLEAVLWTHRFARGLRINTFVIKN</sequence>
<keyword evidence="2" id="KW-1185">Reference proteome</keyword>
<reference evidence="2" key="1">
    <citation type="submission" date="2010-08" db="EMBL/GenBank/DDBJ databases">
        <authorList>
            <consortium name="Caenorhabditis japonica Sequencing Consortium"/>
            <person name="Wilson R.K."/>
        </authorList>
    </citation>
    <scope>NUCLEOTIDE SEQUENCE [LARGE SCALE GENOMIC DNA]</scope>
    <source>
        <strain evidence="2">DF5081</strain>
    </source>
</reference>
<accession>A0A8R1EE95</accession>
<dbReference type="Proteomes" id="UP000005237">
    <property type="component" value="Unassembled WGS sequence"/>
</dbReference>
<reference evidence="1" key="2">
    <citation type="submission" date="2022-06" db="UniProtKB">
        <authorList>
            <consortium name="EnsemblMetazoa"/>
        </authorList>
    </citation>
    <scope>IDENTIFICATION</scope>
    <source>
        <strain evidence="1">DF5081</strain>
    </source>
</reference>
<protein>
    <submittedName>
        <fullName evidence="1">Uncharacterized protein</fullName>
    </submittedName>
</protein>
<proteinExistence type="predicted"/>